<keyword evidence="1" id="KW-0472">Membrane</keyword>
<sequence length="212" mass="23662">MKNSKQSFKQGCQSYFEQIELSPAELDRLQALPERQGAKGVTGEQPLYQKAQRPLWLAWAASVFICALALAWWLPGSQSLRIDLAQQIADEVVANHIKLKPLEVVSSEMGQVKRYFTELSFNPFSSQRLLGSWQLEGGRYCSIQGIDAAQLRYTDSQGQLHTQYQVPDSPRWLEAFASDEGAGGGVTTRFSAGYRVAMWREKGVLFANVSAP</sequence>
<evidence type="ECO:0000313" key="3">
    <source>
        <dbReference type="Proteomes" id="UP001597380"/>
    </source>
</evidence>
<feature type="transmembrane region" description="Helical" evidence="1">
    <location>
        <begin position="55"/>
        <end position="74"/>
    </location>
</feature>
<dbReference type="RefSeq" id="WP_345339310.1">
    <property type="nucleotide sequence ID" value="NZ_BAABLI010000008.1"/>
</dbReference>
<keyword evidence="3" id="KW-1185">Reference proteome</keyword>
<evidence type="ECO:0000256" key="1">
    <source>
        <dbReference type="SAM" id="Phobius"/>
    </source>
</evidence>
<name>A0ABW4XMF5_9GAMM</name>
<organism evidence="2 3">
    <name type="scientific">Corallincola platygyrae</name>
    <dbReference type="NCBI Taxonomy" id="1193278"/>
    <lineage>
        <taxon>Bacteria</taxon>
        <taxon>Pseudomonadati</taxon>
        <taxon>Pseudomonadota</taxon>
        <taxon>Gammaproteobacteria</taxon>
        <taxon>Alteromonadales</taxon>
        <taxon>Psychromonadaceae</taxon>
        <taxon>Corallincola</taxon>
    </lineage>
</organism>
<gene>
    <name evidence="2" type="ORF">ACFSJ3_09970</name>
</gene>
<evidence type="ECO:0008006" key="4">
    <source>
        <dbReference type="Google" id="ProtNLM"/>
    </source>
</evidence>
<reference evidence="3" key="1">
    <citation type="journal article" date="2019" name="Int. J. Syst. Evol. Microbiol.">
        <title>The Global Catalogue of Microorganisms (GCM) 10K type strain sequencing project: providing services to taxonomists for standard genome sequencing and annotation.</title>
        <authorList>
            <consortium name="The Broad Institute Genomics Platform"/>
            <consortium name="The Broad Institute Genome Sequencing Center for Infectious Disease"/>
            <person name="Wu L."/>
            <person name="Ma J."/>
        </authorList>
    </citation>
    <scope>NUCLEOTIDE SEQUENCE [LARGE SCALE GENOMIC DNA]</scope>
    <source>
        <strain evidence="3">CGMCC 1.10992</strain>
    </source>
</reference>
<dbReference type="Proteomes" id="UP001597380">
    <property type="component" value="Unassembled WGS sequence"/>
</dbReference>
<proteinExistence type="predicted"/>
<keyword evidence="1" id="KW-0812">Transmembrane</keyword>
<accession>A0ABW4XMF5</accession>
<protein>
    <recommendedName>
        <fullName evidence="4">Anti-sigma factor</fullName>
    </recommendedName>
</protein>
<comment type="caution">
    <text evidence="2">The sequence shown here is derived from an EMBL/GenBank/DDBJ whole genome shotgun (WGS) entry which is preliminary data.</text>
</comment>
<dbReference type="EMBL" id="JBHUHT010000012">
    <property type="protein sequence ID" value="MFD2096309.1"/>
    <property type="molecule type" value="Genomic_DNA"/>
</dbReference>
<evidence type="ECO:0000313" key="2">
    <source>
        <dbReference type="EMBL" id="MFD2096309.1"/>
    </source>
</evidence>
<keyword evidence="1" id="KW-1133">Transmembrane helix</keyword>